<dbReference type="Proteomes" id="UP001291623">
    <property type="component" value="Unassembled WGS sequence"/>
</dbReference>
<gene>
    <name evidence="1" type="ORF">RND71_028363</name>
</gene>
<sequence>MGVSSVELVDWAVLVNPNTQHSITIFFMVYRDQSNHNHICFLSSITHGLDYGSIPAKDKLEKSMVADNKSGKSIKSEVRTSSGISLLPTNPHPPKLFPDHTTELVVSWLIPALVSFGRYGARVMETLSPIPSLSLPKFRPTHLIAVDVSPFRAKHLLLHLLSTATQPNKLGSIPFLFKIPDDTILCFFILIPHVFHPNSRHGGTHGWNNLDPPLKYKNPKSLNL</sequence>
<evidence type="ECO:0000313" key="1">
    <source>
        <dbReference type="EMBL" id="KAK4352845.1"/>
    </source>
</evidence>
<evidence type="ECO:0000313" key="2">
    <source>
        <dbReference type="Proteomes" id="UP001291623"/>
    </source>
</evidence>
<organism evidence="1 2">
    <name type="scientific">Anisodus tanguticus</name>
    <dbReference type="NCBI Taxonomy" id="243964"/>
    <lineage>
        <taxon>Eukaryota</taxon>
        <taxon>Viridiplantae</taxon>
        <taxon>Streptophyta</taxon>
        <taxon>Embryophyta</taxon>
        <taxon>Tracheophyta</taxon>
        <taxon>Spermatophyta</taxon>
        <taxon>Magnoliopsida</taxon>
        <taxon>eudicotyledons</taxon>
        <taxon>Gunneridae</taxon>
        <taxon>Pentapetalae</taxon>
        <taxon>asterids</taxon>
        <taxon>lamiids</taxon>
        <taxon>Solanales</taxon>
        <taxon>Solanaceae</taxon>
        <taxon>Solanoideae</taxon>
        <taxon>Hyoscyameae</taxon>
        <taxon>Anisodus</taxon>
    </lineage>
</organism>
<accession>A0AAE1RJN4</accession>
<protein>
    <submittedName>
        <fullName evidence="1">Uncharacterized protein</fullName>
    </submittedName>
</protein>
<comment type="caution">
    <text evidence="1">The sequence shown here is derived from an EMBL/GenBank/DDBJ whole genome shotgun (WGS) entry which is preliminary data.</text>
</comment>
<name>A0AAE1RJN4_9SOLA</name>
<dbReference type="AlphaFoldDB" id="A0AAE1RJN4"/>
<keyword evidence="2" id="KW-1185">Reference proteome</keyword>
<reference evidence="1" key="1">
    <citation type="submission" date="2023-12" db="EMBL/GenBank/DDBJ databases">
        <title>Genome assembly of Anisodus tanguticus.</title>
        <authorList>
            <person name="Wang Y.-J."/>
        </authorList>
    </citation>
    <scope>NUCLEOTIDE SEQUENCE</scope>
    <source>
        <strain evidence="1">KB-2021</strain>
        <tissue evidence="1">Leaf</tissue>
    </source>
</reference>
<dbReference type="EMBL" id="JAVYJV010000015">
    <property type="protein sequence ID" value="KAK4352845.1"/>
    <property type="molecule type" value="Genomic_DNA"/>
</dbReference>
<proteinExistence type="predicted"/>